<protein>
    <recommendedName>
        <fullName evidence="15">Coproporphyrinogen-III oxidase</fullName>
        <ecNumber evidence="15">1.3.98.3</ecNumber>
    </recommendedName>
</protein>
<keyword evidence="12 15" id="KW-0627">Porphyrin biosynthesis</keyword>
<dbReference type="InterPro" id="IPR010723">
    <property type="entry name" value="HemN_C"/>
</dbReference>
<dbReference type="SFLD" id="SFLDG01065">
    <property type="entry name" value="anaerobic_coproporphyrinogen-I"/>
    <property type="match status" value="1"/>
</dbReference>
<feature type="binding site" evidence="16">
    <location>
        <begin position="74"/>
        <end position="76"/>
    </location>
    <ligand>
        <name>S-adenosyl-L-methionine</name>
        <dbReference type="ChEBI" id="CHEBI:59789"/>
        <label>2</label>
    </ligand>
</feature>
<evidence type="ECO:0000256" key="1">
    <source>
        <dbReference type="ARBA" id="ARBA00004496"/>
    </source>
</evidence>
<comment type="subunit">
    <text evidence="4">Monomer.</text>
</comment>
<dbReference type="RefSeq" id="WP_060466893.1">
    <property type="nucleotide sequence ID" value="NZ_AP025514.1"/>
</dbReference>
<dbReference type="PIRSF" id="PIRSF000167">
    <property type="entry name" value="HemN"/>
    <property type="match status" value="1"/>
</dbReference>
<feature type="binding site" evidence="16">
    <location>
        <position position="215"/>
    </location>
    <ligand>
        <name>S-adenosyl-L-methionine</name>
        <dbReference type="ChEBI" id="CHEBI:59789"/>
        <label>2</label>
    </ligand>
</feature>
<dbReference type="GO" id="GO:0004109">
    <property type="term" value="F:coproporphyrinogen oxidase activity"/>
    <property type="evidence" value="ECO:0007669"/>
    <property type="project" value="InterPro"/>
</dbReference>
<evidence type="ECO:0000256" key="8">
    <source>
        <dbReference type="ARBA" id="ARBA00022723"/>
    </source>
</evidence>
<dbReference type="GeneID" id="300177131"/>
<evidence type="ECO:0000256" key="9">
    <source>
        <dbReference type="ARBA" id="ARBA00023002"/>
    </source>
</evidence>
<feature type="binding site" evidence="16">
    <location>
        <position position="178"/>
    </location>
    <ligand>
        <name>S-adenosyl-L-methionine</name>
        <dbReference type="ChEBI" id="CHEBI:59789"/>
        <label>2</label>
    </ligand>
</feature>
<feature type="binding site" evidence="16">
    <location>
        <begin position="119"/>
        <end position="120"/>
    </location>
    <ligand>
        <name>S-adenosyl-L-methionine</name>
        <dbReference type="ChEBI" id="CHEBI:59789"/>
        <label>2</label>
    </ligand>
</feature>
<evidence type="ECO:0000256" key="17">
    <source>
        <dbReference type="PIRSR" id="PIRSR000167-2"/>
    </source>
</evidence>
<evidence type="ECO:0000313" key="20">
    <source>
        <dbReference type="Proteomes" id="UP000057389"/>
    </source>
</evidence>
<dbReference type="InterPro" id="IPR004558">
    <property type="entry name" value="Coprogen_oxidase_HemN"/>
</dbReference>
<keyword evidence="5 15" id="KW-0004">4Fe-4S</keyword>
<comment type="subcellular location">
    <subcellularLocation>
        <location evidence="1 15">Cytoplasm</location>
    </subcellularLocation>
</comment>
<feature type="binding site" evidence="17">
    <location>
        <position position="72"/>
    </location>
    <ligand>
        <name>[4Fe-4S] cluster</name>
        <dbReference type="ChEBI" id="CHEBI:49883"/>
        <note>4Fe-4S-S-AdoMet</note>
    </ligand>
</feature>
<keyword evidence="9 15" id="KW-0560">Oxidoreductase</keyword>
<evidence type="ECO:0000256" key="10">
    <source>
        <dbReference type="ARBA" id="ARBA00023004"/>
    </source>
</evidence>
<feature type="binding site" evidence="16">
    <location>
        <position position="62"/>
    </location>
    <ligand>
        <name>S-adenosyl-L-methionine</name>
        <dbReference type="ChEBI" id="CHEBI:59789"/>
        <label>1</label>
    </ligand>
</feature>
<dbReference type="AlphaFoldDB" id="A0A109DBH2"/>
<evidence type="ECO:0000256" key="6">
    <source>
        <dbReference type="ARBA" id="ARBA00022490"/>
    </source>
</evidence>
<keyword evidence="10 15" id="KW-0408">Iron</keyword>
<evidence type="ECO:0000256" key="16">
    <source>
        <dbReference type="PIRSR" id="PIRSR000167-1"/>
    </source>
</evidence>
<dbReference type="SFLD" id="SFLDG01082">
    <property type="entry name" value="B12-binding_domain_containing"/>
    <property type="match status" value="1"/>
</dbReference>
<proteinExistence type="inferred from homology"/>
<dbReference type="InterPro" id="IPR007197">
    <property type="entry name" value="rSAM"/>
</dbReference>
<evidence type="ECO:0000256" key="12">
    <source>
        <dbReference type="ARBA" id="ARBA00023244"/>
    </source>
</evidence>
<dbReference type="EMBL" id="LMXU01000002">
    <property type="protein sequence ID" value="KWU02410.1"/>
    <property type="molecule type" value="Genomic_DNA"/>
</dbReference>
<feature type="binding site" evidence="16">
    <location>
        <position position="118"/>
    </location>
    <ligand>
        <name>S-adenosyl-L-methionine</name>
        <dbReference type="ChEBI" id="CHEBI:59789"/>
        <label>1</label>
    </ligand>
</feature>
<evidence type="ECO:0000256" key="15">
    <source>
        <dbReference type="PIRNR" id="PIRNR000167"/>
    </source>
</evidence>
<gene>
    <name evidence="19" type="ORF">APQ14_00255</name>
</gene>
<dbReference type="PROSITE" id="PS51918">
    <property type="entry name" value="RADICAL_SAM"/>
    <property type="match status" value="1"/>
</dbReference>
<dbReference type="Gene3D" id="3.80.30.20">
    <property type="entry name" value="tm_1862 like domain"/>
    <property type="match status" value="1"/>
</dbReference>
<dbReference type="InterPro" id="IPR006638">
    <property type="entry name" value="Elp3/MiaA/NifB-like_rSAM"/>
</dbReference>
<dbReference type="Proteomes" id="UP000057389">
    <property type="component" value="Unassembled WGS sequence"/>
</dbReference>
<dbReference type="UniPathway" id="UPA00251">
    <property type="reaction ID" value="UER00323"/>
</dbReference>
<feature type="binding site" evidence="16">
    <location>
        <position position="335"/>
    </location>
    <ligand>
        <name>S-adenosyl-L-methionine</name>
        <dbReference type="ChEBI" id="CHEBI:59789"/>
        <label>1</label>
    </ligand>
</feature>
<dbReference type="InterPro" id="IPR023404">
    <property type="entry name" value="rSAM_horseshoe"/>
</dbReference>
<dbReference type="GO" id="GO:0046872">
    <property type="term" value="F:metal ion binding"/>
    <property type="evidence" value="ECO:0007669"/>
    <property type="project" value="UniProtKB-KW"/>
</dbReference>
<evidence type="ECO:0000256" key="11">
    <source>
        <dbReference type="ARBA" id="ARBA00023014"/>
    </source>
</evidence>
<dbReference type="GO" id="GO:0051989">
    <property type="term" value="F:coproporphyrinogen dehydrogenase activity"/>
    <property type="evidence" value="ECO:0007669"/>
    <property type="project" value="UniProtKB-EC"/>
</dbReference>
<keyword evidence="11 15" id="KW-0411">Iron-sulfur</keyword>
<evidence type="ECO:0000256" key="4">
    <source>
        <dbReference type="ARBA" id="ARBA00011245"/>
    </source>
</evidence>
<feature type="binding site" evidence="17">
    <location>
        <position position="75"/>
    </location>
    <ligand>
        <name>[4Fe-4S] cluster</name>
        <dbReference type="ChEBI" id="CHEBI:49883"/>
        <note>4Fe-4S-S-AdoMet</note>
    </ligand>
</feature>
<feature type="domain" description="Radical SAM core" evidence="18">
    <location>
        <begin position="53"/>
        <end position="286"/>
    </location>
</feature>
<dbReference type="Gene3D" id="1.10.10.920">
    <property type="match status" value="1"/>
</dbReference>
<dbReference type="FunFam" id="3.80.30.20:FF:000012">
    <property type="entry name" value="Coproporphyrinogen-III oxidase"/>
    <property type="match status" value="1"/>
</dbReference>
<name>A0A109DBH2_9VIBR</name>
<dbReference type="InterPro" id="IPR058240">
    <property type="entry name" value="rSAM_sf"/>
</dbReference>
<dbReference type="SUPFAM" id="SSF102114">
    <property type="entry name" value="Radical SAM enzymes"/>
    <property type="match status" value="1"/>
</dbReference>
<comment type="cofactor">
    <cofactor evidence="15 17">
        <name>[4Fe-4S] cluster</name>
        <dbReference type="ChEBI" id="CHEBI:49883"/>
    </cofactor>
    <text evidence="15 17">Binds 1 [4Fe-4S] cluster. The cluster is coordinated with 3 cysteines and an exchangeable S-adenosyl-L-methionine.</text>
</comment>
<evidence type="ECO:0000256" key="5">
    <source>
        <dbReference type="ARBA" id="ARBA00022485"/>
    </source>
</evidence>
<evidence type="ECO:0000256" key="3">
    <source>
        <dbReference type="ARBA" id="ARBA00005493"/>
    </source>
</evidence>
<evidence type="ECO:0000256" key="14">
    <source>
        <dbReference type="ARBA" id="ARBA00048321"/>
    </source>
</evidence>
<organism evidence="19 20">
    <name type="scientific">Vibrio toranzoniae</name>
    <dbReference type="NCBI Taxonomy" id="1194427"/>
    <lineage>
        <taxon>Bacteria</taxon>
        <taxon>Pseudomonadati</taxon>
        <taxon>Pseudomonadota</taxon>
        <taxon>Gammaproteobacteria</taxon>
        <taxon>Vibrionales</taxon>
        <taxon>Vibrionaceae</taxon>
        <taxon>Vibrio</taxon>
    </lineage>
</organism>
<feature type="binding site" evidence="16">
    <location>
        <position position="249"/>
    </location>
    <ligand>
        <name>S-adenosyl-L-methionine</name>
        <dbReference type="ChEBI" id="CHEBI:59789"/>
        <label>2</label>
    </ligand>
</feature>
<evidence type="ECO:0000256" key="7">
    <source>
        <dbReference type="ARBA" id="ARBA00022691"/>
    </source>
</evidence>
<evidence type="ECO:0000256" key="13">
    <source>
        <dbReference type="ARBA" id="ARBA00024295"/>
    </source>
</evidence>
<evidence type="ECO:0000259" key="18">
    <source>
        <dbReference type="PROSITE" id="PS51918"/>
    </source>
</evidence>
<comment type="pathway">
    <text evidence="2 15">Porphyrin-containing compound metabolism; protoporphyrin-IX biosynthesis; protoporphyrinogen-IX from coproporphyrinogen-III (AdoMet route): step 1/1.</text>
</comment>
<dbReference type="Pfam" id="PF04055">
    <property type="entry name" value="Radical_SAM"/>
    <property type="match status" value="1"/>
</dbReference>
<accession>A0A109DBH2</accession>
<dbReference type="PANTHER" id="PTHR13932:SF6">
    <property type="entry name" value="OXYGEN-INDEPENDENT COPROPORPHYRINOGEN III OXIDASE"/>
    <property type="match status" value="1"/>
</dbReference>
<dbReference type="SFLD" id="SFLDF00277">
    <property type="entry name" value="oxygen-independent_coproporphy"/>
    <property type="match status" value="1"/>
</dbReference>
<keyword evidence="8 15" id="KW-0479">Metal-binding</keyword>
<sequence length="463" mass="53632">MSSKPVTTNQQIVWDQEILNKYNYSGPRYTSYPTALEFHEAFTVADYDMACTQYPERPLSLYVHIPFCHKLCYYCGCNKVITRHSHKADEYLDVIEHEIRQRASLLNGREVTQLHFGGGTPTFLTKIQITRLMMILRDEFNFTADAEISIEVDPREIELDVLDHLRNEGFNRLSIGVQDFNKEVQKLVNREQDEAFIIAMVQRAKELGFRSTNLDLIYGLPKQTQALFAETLKQVLEMKPGRLSVFNYAHMPQLFAAQRKIKDEDLPEAKEKMAILQDTIETLTGAGYQFIGMDHFALPEDELAVAQREGILHRNFQGYTTQGECDLIGFGVSAISMVGDAYAQNQKELKKYYAQVNDLRHALWKGVVLDDDDLLRREVIKQLICNFKLDKTTIESEFSVNFNRYFKEDLALLQTFINDGLIEVDNKEIRVTLRGRLLIRNICMCFDKYLRAKARQQQFSRVI</sequence>
<comment type="catalytic activity">
    <reaction evidence="14 15">
        <text>coproporphyrinogen III + 2 S-adenosyl-L-methionine = protoporphyrinogen IX + 2 5'-deoxyadenosine + 2 L-methionine + 2 CO2</text>
        <dbReference type="Rhea" id="RHEA:15425"/>
        <dbReference type="ChEBI" id="CHEBI:16526"/>
        <dbReference type="ChEBI" id="CHEBI:17319"/>
        <dbReference type="ChEBI" id="CHEBI:57307"/>
        <dbReference type="ChEBI" id="CHEBI:57309"/>
        <dbReference type="ChEBI" id="CHEBI:57844"/>
        <dbReference type="ChEBI" id="CHEBI:59789"/>
        <dbReference type="EC" id="1.3.98.3"/>
    </reaction>
</comment>
<dbReference type="GO" id="GO:0005737">
    <property type="term" value="C:cytoplasm"/>
    <property type="evidence" value="ECO:0007669"/>
    <property type="project" value="UniProtKB-SubCell"/>
</dbReference>
<comment type="caution">
    <text evidence="19">The sequence shown here is derived from an EMBL/GenBank/DDBJ whole genome shotgun (WGS) entry which is preliminary data.</text>
</comment>
<feature type="binding site" evidence="16">
    <location>
        <position position="151"/>
    </location>
    <ligand>
        <name>S-adenosyl-L-methionine</name>
        <dbReference type="ChEBI" id="CHEBI:59789"/>
        <label>1</label>
    </ligand>
</feature>
<dbReference type="OrthoDB" id="9808022at2"/>
<dbReference type="EC" id="1.3.98.3" evidence="15"/>
<dbReference type="SMART" id="SM00729">
    <property type="entry name" value="Elp3"/>
    <property type="match status" value="1"/>
</dbReference>
<evidence type="ECO:0000256" key="2">
    <source>
        <dbReference type="ARBA" id="ARBA00004785"/>
    </source>
</evidence>
<dbReference type="SFLD" id="SFLDS00029">
    <property type="entry name" value="Radical_SAM"/>
    <property type="match status" value="1"/>
</dbReference>
<dbReference type="GO" id="GO:0051539">
    <property type="term" value="F:4 iron, 4 sulfur cluster binding"/>
    <property type="evidence" value="ECO:0007669"/>
    <property type="project" value="UniProtKB-KW"/>
</dbReference>
<keyword evidence="20" id="KW-1185">Reference proteome</keyword>
<dbReference type="GO" id="GO:0006782">
    <property type="term" value="P:protoporphyrinogen IX biosynthetic process"/>
    <property type="evidence" value="ECO:0007669"/>
    <property type="project" value="UniProtKB-UniPathway"/>
</dbReference>
<dbReference type="CDD" id="cd01335">
    <property type="entry name" value="Radical_SAM"/>
    <property type="match status" value="1"/>
</dbReference>
<feature type="binding site" evidence="17">
    <location>
        <position position="68"/>
    </location>
    <ligand>
        <name>[4Fe-4S] cluster</name>
        <dbReference type="ChEBI" id="CHEBI:49883"/>
        <note>4Fe-4S-S-AdoMet</note>
    </ligand>
</feature>
<keyword evidence="7 15" id="KW-0949">S-adenosyl-L-methionine</keyword>
<dbReference type="PANTHER" id="PTHR13932">
    <property type="entry name" value="COPROPORPHYRINIGEN III OXIDASE"/>
    <property type="match status" value="1"/>
</dbReference>
<evidence type="ECO:0000313" key="19">
    <source>
        <dbReference type="EMBL" id="KWU02410.1"/>
    </source>
</evidence>
<feature type="binding site" evidence="16">
    <location>
        <position position="190"/>
    </location>
    <ligand>
        <name>S-adenosyl-L-methionine</name>
        <dbReference type="ChEBI" id="CHEBI:59789"/>
        <label>2</label>
    </ligand>
</feature>
<dbReference type="FunFam" id="1.10.10.920:FF:000001">
    <property type="entry name" value="Coproporphyrinogen-III oxidase"/>
    <property type="match status" value="1"/>
</dbReference>
<reference evidence="19 20" key="1">
    <citation type="submission" date="2015-11" db="EMBL/GenBank/DDBJ databases">
        <title>Draft WGS of Vibrio toranzoniae.</title>
        <authorList>
            <person name="Lasa A."/>
            <person name="Romalde J.L."/>
        </authorList>
    </citation>
    <scope>NUCLEOTIDE SEQUENCE [LARGE SCALE GENOMIC DNA]</scope>
    <source>
        <strain evidence="19 20">Vb 10.8</strain>
    </source>
</reference>
<keyword evidence="6 15" id="KW-0963">Cytoplasm</keyword>
<comment type="function">
    <text evidence="13">Involved in the heme biosynthesis. Catalyzes the anaerobic oxidative decarboxylation of propionate groups of rings A and B of coproporphyrinogen III to yield the vinyl groups in protoporphyrinogen IX.</text>
</comment>
<dbReference type="InterPro" id="IPR034505">
    <property type="entry name" value="Coproporphyrinogen-III_oxidase"/>
</dbReference>
<comment type="similarity">
    <text evidence="3 15">Belongs to the anaerobic coproporphyrinogen-III oxidase family.</text>
</comment>
<dbReference type="NCBIfam" id="TIGR00538">
    <property type="entry name" value="hemN"/>
    <property type="match status" value="1"/>
</dbReference>
<dbReference type="Pfam" id="PF06969">
    <property type="entry name" value="HemN_C"/>
    <property type="match status" value="1"/>
</dbReference>